<dbReference type="RefSeq" id="WP_026822177.1">
    <property type="nucleotide sequence ID" value="NZ_CP038613.1"/>
</dbReference>
<dbReference type="Proteomes" id="UP001177592">
    <property type="component" value="Chromosome"/>
</dbReference>
<name>A0A4P7KPP8_9GAMM</name>
<keyword evidence="4" id="KW-1185">Reference proteome</keyword>
<evidence type="ECO:0000313" key="2">
    <source>
        <dbReference type="EMBL" id="WGM05729.1"/>
    </source>
</evidence>
<gene>
    <name evidence="1" type="ORF">ArsFIN_00240</name>
    <name evidence="2" type="ORF">QE258_20165</name>
</gene>
<evidence type="ECO:0000313" key="4">
    <source>
        <dbReference type="Proteomes" id="UP001177592"/>
    </source>
</evidence>
<evidence type="ECO:0000313" key="3">
    <source>
        <dbReference type="Proteomes" id="UP000295134"/>
    </source>
</evidence>
<reference evidence="1 3" key="1">
    <citation type="submission" date="2019-03" db="EMBL/GenBank/DDBJ databases">
        <title>Long-read sequencing reveals hyperdense prophage content in a complex bacterial symbiont genome.</title>
        <authorList>
            <person name="Frost C.L."/>
            <person name="Siozios S."/>
            <person name="Nadal-Jimenez P."/>
            <person name="Brockhurst M.A."/>
            <person name="King K.C."/>
            <person name="Darby A.C."/>
            <person name="Hurst G.D.D."/>
        </authorList>
    </citation>
    <scope>NUCLEOTIDE SEQUENCE [LARGE SCALE GENOMIC DNA]</scope>
    <source>
        <strain evidence="1 3">FIN</strain>
    </source>
</reference>
<dbReference type="GeneID" id="96875353"/>
<protein>
    <submittedName>
        <fullName evidence="1">Uncharacterized protein</fullName>
    </submittedName>
</protein>
<sequence length="234" mass="27612">MGNQINSEPLSSIKGKIYEIANIILSFSDINENESEENINKQKEILIKKLDDFLISIDSSHLLVENQFLNTVENDINNKLNNISSTPIRFELNKIYQEVINSYFDKIDINEQRELLVNIHKINIVTRLFNEKYRFNQNSDKHNLPIEVISVYALWLLYSIYETDQHAFGNLSIEDVVNTEIIYNYIDDNNNIKFDTFNIFEYLTRHIEEINSPLINKKNINIKFPTEYRAELIN</sequence>
<dbReference type="EMBL" id="CP123523">
    <property type="protein sequence ID" value="WGM05729.1"/>
    <property type="molecule type" value="Genomic_DNA"/>
</dbReference>
<dbReference type="EMBL" id="CP038613">
    <property type="protein sequence ID" value="QBY41506.1"/>
    <property type="molecule type" value="Genomic_DNA"/>
</dbReference>
<organism evidence="1 3">
    <name type="scientific">Arsenophonus nasoniae</name>
    <name type="common">son-killer infecting Nasonia vitripennis</name>
    <dbReference type="NCBI Taxonomy" id="638"/>
    <lineage>
        <taxon>Bacteria</taxon>
        <taxon>Pseudomonadati</taxon>
        <taxon>Pseudomonadota</taxon>
        <taxon>Gammaproteobacteria</taxon>
        <taxon>Enterobacterales</taxon>
        <taxon>Morganellaceae</taxon>
        <taxon>Arsenophonus</taxon>
    </lineage>
</organism>
<dbReference type="Proteomes" id="UP000295134">
    <property type="component" value="Chromosome"/>
</dbReference>
<proteinExistence type="predicted"/>
<dbReference type="KEGG" id="ans:ArsFIN_00240"/>
<evidence type="ECO:0000313" key="1">
    <source>
        <dbReference type="EMBL" id="QBY41506.1"/>
    </source>
</evidence>
<dbReference type="AlphaFoldDB" id="A0A4P7KPP8"/>
<reference evidence="2" key="2">
    <citation type="submission" date="2023-04" db="EMBL/GenBank/DDBJ databases">
        <title>Genome dynamics across the evolutionary transition to endosymbiosis.</title>
        <authorList>
            <person name="Siozios S."/>
            <person name="Nadal-Jimenez P."/>
            <person name="Azagi T."/>
            <person name="Sprong H."/>
            <person name="Frost C.L."/>
            <person name="Parratt S.R."/>
            <person name="Taylor G."/>
            <person name="Brettell L."/>
            <person name="Lew K.C."/>
            <person name="Croft L."/>
            <person name="King K.C."/>
            <person name="Brockhurst M.A."/>
            <person name="Hypsa V."/>
            <person name="Novakova E."/>
            <person name="Darby A.C."/>
            <person name="Hurst G.D.D."/>
        </authorList>
    </citation>
    <scope>NUCLEOTIDE SEQUENCE</scope>
    <source>
        <strain evidence="2">ANv_CAN</strain>
    </source>
</reference>
<accession>A0A4P7KPP8</accession>